<evidence type="ECO:0000313" key="1">
    <source>
        <dbReference type="EMBL" id="RDX48714.1"/>
    </source>
</evidence>
<name>A0A371D844_9APHY</name>
<reference evidence="1 2" key="1">
    <citation type="journal article" date="2018" name="Biotechnol. Biofuels">
        <title>Integrative visual omics of the white-rot fungus Polyporus brumalis exposes the biotechnological potential of its oxidative enzymes for delignifying raw plant biomass.</title>
        <authorList>
            <person name="Miyauchi S."/>
            <person name="Rancon A."/>
            <person name="Drula E."/>
            <person name="Hage H."/>
            <person name="Chaduli D."/>
            <person name="Favel A."/>
            <person name="Grisel S."/>
            <person name="Henrissat B."/>
            <person name="Herpoel-Gimbert I."/>
            <person name="Ruiz-Duenas F.J."/>
            <person name="Chevret D."/>
            <person name="Hainaut M."/>
            <person name="Lin J."/>
            <person name="Wang M."/>
            <person name="Pangilinan J."/>
            <person name="Lipzen A."/>
            <person name="Lesage-Meessen L."/>
            <person name="Navarro D."/>
            <person name="Riley R."/>
            <person name="Grigoriev I.V."/>
            <person name="Zhou S."/>
            <person name="Raouche S."/>
            <person name="Rosso M.N."/>
        </authorList>
    </citation>
    <scope>NUCLEOTIDE SEQUENCE [LARGE SCALE GENOMIC DNA]</scope>
    <source>
        <strain evidence="1 2">BRFM 1820</strain>
    </source>
</reference>
<keyword evidence="2" id="KW-1185">Reference proteome</keyword>
<dbReference type="EMBL" id="KZ857410">
    <property type="protein sequence ID" value="RDX48714.1"/>
    <property type="molecule type" value="Genomic_DNA"/>
</dbReference>
<organism evidence="1 2">
    <name type="scientific">Lentinus brumalis</name>
    <dbReference type="NCBI Taxonomy" id="2498619"/>
    <lineage>
        <taxon>Eukaryota</taxon>
        <taxon>Fungi</taxon>
        <taxon>Dikarya</taxon>
        <taxon>Basidiomycota</taxon>
        <taxon>Agaricomycotina</taxon>
        <taxon>Agaricomycetes</taxon>
        <taxon>Polyporales</taxon>
        <taxon>Polyporaceae</taxon>
        <taxon>Lentinus</taxon>
    </lineage>
</organism>
<evidence type="ECO:0000313" key="2">
    <source>
        <dbReference type="Proteomes" id="UP000256964"/>
    </source>
</evidence>
<sequence>MYHDKRPRHFPPLALGDCDYRRLLGFVCVFPAASARRLELGCRSRTPGIYVRFETVGASSSVLARWGRQPRTARTSSYVMAERHRLHAHLMCMASKHFAASSHSYPHLCLLQRARTP</sequence>
<accession>A0A371D844</accession>
<dbReference type="AlphaFoldDB" id="A0A371D844"/>
<dbReference type="Proteomes" id="UP000256964">
    <property type="component" value="Unassembled WGS sequence"/>
</dbReference>
<proteinExistence type="predicted"/>
<protein>
    <submittedName>
        <fullName evidence="1">Uncharacterized protein</fullName>
    </submittedName>
</protein>
<gene>
    <name evidence="1" type="ORF">OH76DRAFT_651132</name>
</gene>